<reference evidence="2" key="1">
    <citation type="journal article" date="2012" name="Proc. Natl. Acad. Sci. U.S.A.">
        <title>Antigenic diversity is generated by distinct evolutionary mechanisms in African trypanosome species.</title>
        <authorList>
            <person name="Jackson A.P."/>
            <person name="Berry A."/>
            <person name="Aslett M."/>
            <person name="Allison H.C."/>
            <person name="Burton P."/>
            <person name="Vavrova-Anderson J."/>
            <person name="Brown R."/>
            <person name="Browne H."/>
            <person name="Corton N."/>
            <person name="Hauser H."/>
            <person name="Gamble J."/>
            <person name="Gilderthorp R."/>
            <person name="Marcello L."/>
            <person name="McQuillan J."/>
            <person name="Otto T.D."/>
            <person name="Quail M.A."/>
            <person name="Sanders M.J."/>
            <person name="van Tonder A."/>
            <person name="Ginger M.L."/>
            <person name="Field M.C."/>
            <person name="Barry J.D."/>
            <person name="Hertz-Fowler C."/>
            <person name="Berriman M."/>
        </authorList>
    </citation>
    <scope>NUCLEOTIDE SEQUENCE</scope>
    <source>
        <strain evidence="2">IL3000</strain>
    </source>
</reference>
<organism evidence="2">
    <name type="scientific">Trypanosoma congolense (strain IL3000)</name>
    <dbReference type="NCBI Taxonomy" id="1068625"/>
    <lineage>
        <taxon>Eukaryota</taxon>
        <taxon>Discoba</taxon>
        <taxon>Euglenozoa</taxon>
        <taxon>Kinetoplastea</taxon>
        <taxon>Metakinetoplastina</taxon>
        <taxon>Trypanosomatida</taxon>
        <taxon>Trypanosomatidae</taxon>
        <taxon>Trypanosoma</taxon>
        <taxon>Nannomonas</taxon>
    </lineage>
</organism>
<feature type="compositionally biased region" description="Acidic residues" evidence="1">
    <location>
        <begin position="424"/>
        <end position="442"/>
    </location>
</feature>
<dbReference type="EMBL" id="HE575323">
    <property type="protein sequence ID" value="CCC93670.1"/>
    <property type="molecule type" value="Genomic_DNA"/>
</dbReference>
<dbReference type="VEuPathDB" id="TriTrypDB:TcIL3000_10_4330"/>
<feature type="region of interest" description="Disordered" evidence="1">
    <location>
        <begin position="349"/>
        <end position="442"/>
    </location>
</feature>
<feature type="region of interest" description="Disordered" evidence="1">
    <location>
        <begin position="242"/>
        <end position="262"/>
    </location>
</feature>
<feature type="compositionally biased region" description="Polar residues" evidence="1">
    <location>
        <begin position="243"/>
        <end position="253"/>
    </location>
</feature>
<proteinExistence type="predicted"/>
<accession>G0UWA4</accession>
<gene>
    <name evidence="2" type="ORF">TCIL3000_10_4330</name>
</gene>
<name>G0UWA4_TRYCI</name>
<evidence type="ECO:0000313" key="2">
    <source>
        <dbReference type="EMBL" id="CCC93670.1"/>
    </source>
</evidence>
<feature type="compositionally biased region" description="Pro residues" evidence="1">
    <location>
        <begin position="358"/>
        <end position="368"/>
    </location>
</feature>
<sequence length="442" mass="48744">MCDLSHRFSHFIDHYILLLAERFSAPLNTSTLPADNDNVTDVHFERWEHVAQSLQEVLRHPKTDDERRSLLHIDLNHFDAKVCRGRALYLLWRAEKGRVVNGKAPVGGKHSAHSYSRFDITRDSLRDEIHDIYSSVRARLPDTFVPRGGYRSKQSNSAAFVNSKDEINPMDTESDSSEGSLHVVDIVLPSEAEVNRERVVAEARDALLKKVQEMQADFFDKHRRWIDVPFDLDPIPVGKKTFSDSSATRQTALPVTDTDAMPKSAACEALEKRTGTQPAPVNEDLVGLPREGSAEASRGGGTEPLFSLLDALRRAHRVDRPLRPSQMQEDDYKKQYEGASSIAQPSIHSLTGFVGGAPPGPIKDPPAEPSHSSQLKGQRKQCLHNVSGKPDDGNTGVTGSGGSVSDPVAPPVRANRWNVVEYGGESDSESEDSEGASEEEES</sequence>
<evidence type="ECO:0000256" key="1">
    <source>
        <dbReference type="SAM" id="MobiDB-lite"/>
    </source>
</evidence>
<dbReference type="AlphaFoldDB" id="G0UWA4"/>
<protein>
    <submittedName>
        <fullName evidence="2">Uncharacterized protein</fullName>
    </submittedName>
</protein>